<name>A0A4S8NT39_9HYPH</name>
<keyword evidence="2" id="KW-1185">Reference proteome</keyword>
<reference evidence="1 2" key="1">
    <citation type="submission" date="2019-04" db="EMBL/GenBank/DDBJ databases">
        <title>Genome sequence of strain shin9-1.</title>
        <authorList>
            <person name="Gao J."/>
            <person name="Sun J."/>
        </authorList>
    </citation>
    <scope>NUCLEOTIDE SEQUENCE [LARGE SCALE GENOMIC DNA]</scope>
    <source>
        <strain evidence="2">shin9-1</strain>
    </source>
</reference>
<dbReference type="InterPro" id="IPR029465">
    <property type="entry name" value="ATPgrasp_TupA"/>
</dbReference>
<dbReference type="AlphaFoldDB" id="A0A4S8NT39"/>
<accession>A0A4S8NT39</accession>
<dbReference type="OrthoDB" id="9791827at2"/>
<dbReference type="SUPFAM" id="SSF56059">
    <property type="entry name" value="Glutathione synthetase ATP-binding domain-like"/>
    <property type="match status" value="1"/>
</dbReference>
<dbReference type="EMBL" id="STGV01000007">
    <property type="protein sequence ID" value="THV20637.1"/>
    <property type="molecule type" value="Genomic_DNA"/>
</dbReference>
<proteinExistence type="predicted"/>
<evidence type="ECO:0000313" key="1">
    <source>
        <dbReference type="EMBL" id="THV20637.1"/>
    </source>
</evidence>
<evidence type="ECO:0000313" key="2">
    <source>
        <dbReference type="Proteomes" id="UP000308828"/>
    </source>
</evidence>
<organism evidence="1 2">
    <name type="scientific">Peteryoungia ipomoeae</name>
    <dbReference type="NCBI Taxonomy" id="1210932"/>
    <lineage>
        <taxon>Bacteria</taxon>
        <taxon>Pseudomonadati</taxon>
        <taxon>Pseudomonadota</taxon>
        <taxon>Alphaproteobacteria</taxon>
        <taxon>Hyphomicrobiales</taxon>
        <taxon>Rhizobiaceae</taxon>
        <taxon>Peteryoungia</taxon>
    </lineage>
</organism>
<protein>
    <submittedName>
        <fullName evidence="1">Polysaccharide biosynthesis protein</fullName>
    </submittedName>
</protein>
<dbReference type="Pfam" id="PF14305">
    <property type="entry name" value="ATPgrasp_TupA"/>
    <property type="match status" value="1"/>
</dbReference>
<dbReference type="RefSeq" id="WP_136600098.1">
    <property type="nucleotide sequence ID" value="NZ_STGV01000007.1"/>
</dbReference>
<sequence>MQDSKESFIRAGYEQGAWRDLARRAFWRLIAPLPDKPYLFLKFWSIKGAWPNIDAPKTFSEKVQHRKLYDRRPLFGLLVDKIAVKDFIADRIGPEHAIETYWQGTDLASVDWSKIPLPAVIKPNHASGLGAFLYSPEDVEAFLASNPCPAWLAIDHAHYNREWAYSQVERRIVIEKLLTKDGGVPWDYRLFVFNGRVSHIIVDTRENDAGYSATYSRDWQPLPFYDPDYYPPYPGDMPRPDTLEEMVALAEALVHDLDFVRVDFFDTDDGLKVGELTLYPGGGFEAFEPPEYDRLIGEKWHLPSRPQAGR</sequence>
<comment type="caution">
    <text evidence="1">The sequence shown here is derived from an EMBL/GenBank/DDBJ whole genome shotgun (WGS) entry which is preliminary data.</text>
</comment>
<gene>
    <name evidence="1" type="ORF">FAA97_18765</name>
</gene>
<dbReference type="Proteomes" id="UP000308828">
    <property type="component" value="Unassembled WGS sequence"/>
</dbReference>